<dbReference type="PROSITE" id="PS01032">
    <property type="entry name" value="PPM_1"/>
    <property type="match status" value="1"/>
</dbReference>
<evidence type="ECO:0000313" key="12">
    <source>
        <dbReference type="Proteomes" id="UP001472677"/>
    </source>
</evidence>
<dbReference type="InterPro" id="IPR036457">
    <property type="entry name" value="PPM-type-like_dom_sf"/>
</dbReference>
<protein>
    <recommendedName>
        <fullName evidence="3">protein-serine/threonine phosphatase</fullName>
        <ecNumber evidence="3">3.1.3.16</ecNumber>
    </recommendedName>
</protein>
<accession>A0ABR2ERK9</accession>
<organism evidence="11 12">
    <name type="scientific">Hibiscus sabdariffa</name>
    <name type="common">roselle</name>
    <dbReference type="NCBI Taxonomy" id="183260"/>
    <lineage>
        <taxon>Eukaryota</taxon>
        <taxon>Viridiplantae</taxon>
        <taxon>Streptophyta</taxon>
        <taxon>Embryophyta</taxon>
        <taxon>Tracheophyta</taxon>
        <taxon>Spermatophyta</taxon>
        <taxon>Magnoliopsida</taxon>
        <taxon>eudicotyledons</taxon>
        <taxon>Gunneridae</taxon>
        <taxon>Pentapetalae</taxon>
        <taxon>rosids</taxon>
        <taxon>malvids</taxon>
        <taxon>Malvales</taxon>
        <taxon>Malvaceae</taxon>
        <taxon>Malvoideae</taxon>
        <taxon>Hibiscus</taxon>
    </lineage>
</organism>
<evidence type="ECO:0000256" key="4">
    <source>
        <dbReference type="ARBA" id="ARBA00022723"/>
    </source>
</evidence>
<evidence type="ECO:0000256" key="3">
    <source>
        <dbReference type="ARBA" id="ARBA00013081"/>
    </source>
</evidence>
<dbReference type="CDD" id="cd00143">
    <property type="entry name" value="PP2Cc"/>
    <property type="match status" value="1"/>
</dbReference>
<evidence type="ECO:0000256" key="2">
    <source>
        <dbReference type="ARBA" id="ARBA00001946"/>
    </source>
</evidence>
<evidence type="ECO:0000256" key="1">
    <source>
        <dbReference type="ARBA" id="ARBA00001936"/>
    </source>
</evidence>
<dbReference type="InterPro" id="IPR015655">
    <property type="entry name" value="PP2C"/>
</dbReference>
<dbReference type="PANTHER" id="PTHR47992">
    <property type="entry name" value="PROTEIN PHOSPHATASE"/>
    <property type="match status" value="1"/>
</dbReference>
<dbReference type="SUPFAM" id="SSF81606">
    <property type="entry name" value="PP2C-like"/>
    <property type="match status" value="1"/>
</dbReference>
<dbReference type="Gene3D" id="3.60.40.10">
    <property type="entry name" value="PPM-type phosphatase domain"/>
    <property type="match status" value="2"/>
</dbReference>
<evidence type="ECO:0000256" key="8">
    <source>
        <dbReference type="ARBA" id="ARBA00023211"/>
    </source>
</evidence>
<keyword evidence="8" id="KW-0464">Manganese</keyword>
<comment type="caution">
    <text evidence="11">The sequence shown here is derived from an EMBL/GenBank/DDBJ whole genome shotgun (WGS) entry which is preliminary data.</text>
</comment>
<keyword evidence="5 9" id="KW-0378">Hydrolase</keyword>
<name>A0ABR2ERK9_9ROSI</name>
<dbReference type="Pfam" id="PF00481">
    <property type="entry name" value="PP2C"/>
    <property type="match status" value="1"/>
</dbReference>
<keyword evidence="12" id="KW-1185">Reference proteome</keyword>
<evidence type="ECO:0000256" key="7">
    <source>
        <dbReference type="ARBA" id="ARBA00022912"/>
    </source>
</evidence>
<dbReference type="PROSITE" id="PS51746">
    <property type="entry name" value="PPM_2"/>
    <property type="match status" value="1"/>
</dbReference>
<comment type="similarity">
    <text evidence="9">Belongs to the PP2C family.</text>
</comment>
<dbReference type="InterPro" id="IPR000222">
    <property type="entry name" value="PP2C_BS"/>
</dbReference>
<dbReference type="InterPro" id="IPR001932">
    <property type="entry name" value="PPM-type_phosphatase-like_dom"/>
</dbReference>
<evidence type="ECO:0000256" key="6">
    <source>
        <dbReference type="ARBA" id="ARBA00022842"/>
    </source>
</evidence>
<keyword evidence="7 9" id="KW-0904">Protein phosphatase</keyword>
<dbReference type="SMART" id="SM00332">
    <property type="entry name" value="PP2Cc"/>
    <property type="match status" value="1"/>
</dbReference>
<keyword evidence="4" id="KW-0479">Metal-binding</keyword>
<dbReference type="Proteomes" id="UP001472677">
    <property type="component" value="Unassembled WGS sequence"/>
</dbReference>
<dbReference type="EMBL" id="JBBPBM010000010">
    <property type="protein sequence ID" value="KAK8564672.1"/>
    <property type="molecule type" value="Genomic_DNA"/>
</dbReference>
<feature type="domain" description="PPM-type phosphatase" evidence="10">
    <location>
        <begin position="1"/>
        <end position="187"/>
    </location>
</feature>
<evidence type="ECO:0000259" key="10">
    <source>
        <dbReference type="PROSITE" id="PS51746"/>
    </source>
</evidence>
<comment type="cofactor">
    <cofactor evidence="2">
        <name>Mg(2+)</name>
        <dbReference type="ChEBI" id="CHEBI:18420"/>
    </cofactor>
</comment>
<evidence type="ECO:0000256" key="9">
    <source>
        <dbReference type="RuleBase" id="RU003465"/>
    </source>
</evidence>
<evidence type="ECO:0000256" key="5">
    <source>
        <dbReference type="ARBA" id="ARBA00022801"/>
    </source>
</evidence>
<gene>
    <name evidence="11" type="ORF">V6N12_058255</name>
</gene>
<comment type="cofactor">
    <cofactor evidence="1">
        <name>Mn(2+)</name>
        <dbReference type="ChEBI" id="CHEBI:29035"/>
    </cofactor>
</comment>
<keyword evidence="6" id="KW-0460">Magnesium</keyword>
<proteinExistence type="inferred from homology"/>
<reference evidence="11 12" key="1">
    <citation type="journal article" date="2024" name="G3 (Bethesda)">
        <title>Genome assembly of Hibiscus sabdariffa L. provides insights into metabolisms of medicinal natural products.</title>
        <authorList>
            <person name="Kim T."/>
        </authorList>
    </citation>
    <scope>NUCLEOTIDE SEQUENCE [LARGE SCALE GENOMIC DNA]</scope>
    <source>
        <strain evidence="11">TK-2024</strain>
        <tissue evidence="11">Old leaves</tissue>
    </source>
</reference>
<sequence>MEDRSLAFVALQGDSKQTLFGVFDGHGSAKAAEFAAQQLEKNIVDEVVRRRDVSKVKEAVKERCGVAEAVTSDHRPSREDERNRIETSSGYVDLCRGAWRIQCCLAVSKGIGDQHLKQWVIPEPETKIIGIKPECEFLILASDGLWDKVSNQEAVDIARPSCLGSSRVLVKSLLIFRFHEAHPMILA</sequence>
<dbReference type="EC" id="3.1.3.16" evidence="3"/>
<evidence type="ECO:0000313" key="11">
    <source>
        <dbReference type="EMBL" id="KAK8564672.1"/>
    </source>
</evidence>